<keyword evidence="3" id="KW-1185">Reference proteome</keyword>
<dbReference type="CDD" id="cd02440">
    <property type="entry name" value="AdoMet_MTases"/>
    <property type="match status" value="1"/>
</dbReference>
<dbReference type="InterPro" id="IPR013216">
    <property type="entry name" value="Methyltransf_11"/>
</dbReference>
<evidence type="ECO:0000313" key="2">
    <source>
        <dbReference type="EMBL" id="GAA2391604.1"/>
    </source>
</evidence>
<evidence type="ECO:0000259" key="1">
    <source>
        <dbReference type="Pfam" id="PF08241"/>
    </source>
</evidence>
<protein>
    <recommendedName>
        <fullName evidence="1">Methyltransferase type 11 domain-containing protein</fullName>
    </recommendedName>
</protein>
<organism evidence="2 3">
    <name type="scientific">Dactylosporangium salmoneum</name>
    <dbReference type="NCBI Taxonomy" id="53361"/>
    <lineage>
        <taxon>Bacteria</taxon>
        <taxon>Bacillati</taxon>
        <taxon>Actinomycetota</taxon>
        <taxon>Actinomycetes</taxon>
        <taxon>Micromonosporales</taxon>
        <taxon>Micromonosporaceae</taxon>
        <taxon>Dactylosporangium</taxon>
    </lineage>
</organism>
<dbReference type="PANTHER" id="PTHR43591">
    <property type="entry name" value="METHYLTRANSFERASE"/>
    <property type="match status" value="1"/>
</dbReference>
<dbReference type="RefSeq" id="WP_344620187.1">
    <property type="nucleotide sequence ID" value="NZ_BAAARV010000124.1"/>
</dbReference>
<dbReference type="Gene3D" id="3.40.50.150">
    <property type="entry name" value="Vaccinia Virus protein VP39"/>
    <property type="match status" value="1"/>
</dbReference>
<sequence length="247" mass="26354">MAMIEYDRQAAAAFVAGRHLGDDALAAWRERVAHHLRPTPATRLLDLGSGAGHWAAAFSRWYGIDVVAVEPSAAMRAAAEHPTLQGDAANIPLDDAAVDAVWLSTVVHHIPDLPAAATEIRRVLRPGGLILIRSAFAGRTEGVSLFRHFREAARILDARFPSVEAVVSAFGTAGCTEIALEPIPQRTAETLADALATFDRAAHTPLLLLSDEEYATGLSRLRAADPTEPVIDCLDLLVLRAQGAAHA</sequence>
<feature type="domain" description="Methyltransferase type 11" evidence="1">
    <location>
        <begin position="45"/>
        <end position="132"/>
    </location>
</feature>
<evidence type="ECO:0000313" key="3">
    <source>
        <dbReference type="Proteomes" id="UP001501444"/>
    </source>
</evidence>
<comment type="caution">
    <text evidence="2">The sequence shown here is derived from an EMBL/GenBank/DDBJ whole genome shotgun (WGS) entry which is preliminary data.</text>
</comment>
<name>A0ABP5V070_9ACTN</name>
<dbReference type="InterPro" id="IPR029063">
    <property type="entry name" value="SAM-dependent_MTases_sf"/>
</dbReference>
<proteinExistence type="predicted"/>
<gene>
    <name evidence="2" type="ORF">GCM10010170_104010</name>
</gene>
<dbReference type="SUPFAM" id="SSF53335">
    <property type="entry name" value="S-adenosyl-L-methionine-dependent methyltransferases"/>
    <property type="match status" value="1"/>
</dbReference>
<dbReference type="Proteomes" id="UP001501444">
    <property type="component" value="Unassembled WGS sequence"/>
</dbReference>
<dbReference type="PANTHER" id="PTHR43591:SF24">
    <property type="entry name" value="2-METHOXY-6-POLYPRENYL-1,4-BENZOQUINOL METHYLASE, MITOCHONDRIAL"/>
    <property type="match status" value="1"/>
</dbReference>
<dbReference type="EMBL" id="BAAARV010000124">
    <property type="protein sequence ID" value="GAA2391604.1"/>
    <property type="molecule type" value="Genomic_DNA"/>
</dbReference>
<accession>A0ABP5V070</accession>
<reference evidence="3" key="1">
    <citation type="journal article" date="2019" name="Int. J. Syst. Evol. Microbiol.">
        <title>The Global Catalogue of Microorganisms (GCM) 10K type strain sequencing project: providing services to taxonomists for standard genome sequencing and annotation.</title>
        <authorList>
            <consortium name="The Broad Institute Genomics Platform"/>
            <consortium name="The Broad Institute Genome Sequencing Center for Infectious Disease"/>
            <person name="Wu L."/>
            <person name="Ma J."/>
        </authorList>
    </citation>
    <scope>NUCLEOTIDE SEQUENCE [LARGE SCALE GENOMIC DNA]</scope>
    <source>
        <strain evidence="3">JCM 3272</strain>
    </source>
</reference>
<dbReference type="Pfam" id="PF08241">
    <property type="entry name" value="Methyltransf_11"/>
    <property type="match status" value="1"/>
</dbReference>